<dbReference type="Proteomes" id="UP000451860">
    <property type="component" value="Unassembled WGS sequence"/>
</dbReference>
<proteinExistence type="predicted"/>
<dbReference type="EMBL" id="WHJE01000017">
    <property type="protein sequence ID" value="KAE8765036.1"/>
    <property type="molecule type" value="Genomic_DNA"/>
</dbReference>
<evidence type="ECO:0000313" key="3">
    <source>
        <dbReference type="Proteomes" id="UP000451860"/>
    </source>
</evidence>
<name>A0A7J5URI1_9MICO</name>
<dbReference type="OrthoDB" id="3376858at2"/>
<dbReference type="AlphaFoldDB" id="A0A7J5URI1"/>
<evidence type="ECO:0000313" key="2">
    <source>
        <dbReference type="EMBL" id="KAE8765036.1"/>
    </source>
</evidence>
<comment type="caution">
    <text evidence="2">The sequence shown here is derived from an EMBL/GenBank/DDBJ whole genome shotgun (WGS) entry which is preliminary data.</text>
</comment>
<keyword evidence="1" id="KW-0472">Membrane</keyword>
<feature type="transmembrane region" description="Helical" evidence="1">
    <location>
        <begin position="194"/>
        <end position="211"/>
    </location>
</feature>
<feature type="transmembrane region" description="Helical" evidence="1">
    <location>
        <begin position="165"/>
        <end position="187"/>
    </location>
</feature>
<sequence>MTALTALTRSTRAELRRLWRWPATWVLVGVWAVLNLLFAYAFPWIGYRGGGGPDAAAGTPPEALLAGLLPANVPATLVQGMPMFGGAVVMILGALAIGSGYAWGTWKTVLTQGPGRLAAFGGTLVALAVTVVGLVALTTATDLATAHLVAAVEGGSTTGPAAGDLAQAMAAGLLMLGMWAAGGVLVGALAKGPALAAGLGLVWALVVENLLRGVSGLIDGMATLTDRLPGSAAGSLAGALGAVGVNPRGEGTPGVLTVLDGAAAAWLLAGYLVVFAVVALVLVRRRDLT</sequence>
<keyword evidence="1" id="KW-1133">Transmembrane helix</keyword>
<feature type="transmembrane region" description="Helical" evidence="1">
    <location>
        <begin position="21"/>
        <end position="42"/>
    </location>
</feature>
<feature type="transmembrane region" description="Helical" evidence="1">
    <location>
        <begin position="117"/>
        <end position="137"/>
    </location>
</feature>
<reference evidence="2 3" key="1">
    <citation type="submission" date="2019-10" db="EMBL/GenBank/DDBJ databases">
        <title>Georgenia wutianyii sp. nov. and Georgenia yuyongxinii sp. nov. isolated from plateau pika (Ochotona curzoniae) in the Qinghai-Tibet plateau of China.</title>
        <authorList>
            <person name="Tian Z."/>
        </authorList>
    </citation>
    <scope>NUCLEOTIDE SEQUENCE [LARGE SCALE GENOMIC DNA]</scope>
    <source>
        <strain evidence="2 3">DSM 21501</strain>
    </source>
</reference>
<evidence type="ECO:0000256" key="1">
    <source>
        <dbReference type="SAM" id="Phobius"/>
    </source>
</evidence>
<keyword evidence="3" id="KW-1185">Reference proteome</keyword>
<feature type="transmembrane region" description="Helical" evidence="1">
    <location>
        <begin position="263"/>
        <end position="283"/>
    </location>
</feature>
<gene>
    <name evidence="2" type="ORF">GB883_05980</name>
</gene>
<organism evidence="2 3">
    <name type="scientific">Georgenia thermotolerans</name>
    <dbReference type="NCBI Taxonomy" id="527326"/>
    <lineage>
        <taxon>Bacteria</taxon>
        <taxon>Bacillati</taxon>
        <taxon>Actinomycetota</taxon>
        <taxon>Actinomycetes</taxon>
        <taxon>Micrococcales</taxon>
        <taxon>Bogoriellaceae</taxon>
        <taxon>Georgenia</taxon>
    </lineage>
</organism>
<feature type="transmembrane region" description="Helical" evidence="1">
    <location>
        <begin position="83"/>
        <end position="105"/>
    </location>
</feature>
<dbReference type="RefSeq" id="WP_152199637.1">
    <property type="nucleotide sequence ID" value="NZ_VUKF01000001.1"/>
</dbReference>
<accession>A0A7J5URI1</accession>
<protein>
    <submittedName>
        <fullName evidence="2">ABC transporter permease</fullName>
    </submittedName>
</protein>
<keyword evidence="1" id="KW-0812">Transmembrane</keyword>